<gene>
    <name evidence="11" type="ORF">HARCEL1_10350</name>
</gene>
<keyword evidence="2" id="KW-0813">Transport</keyword>
<keyword evidence="3" id="KW-0050">Antiport</keyword>
<name>A0A2R4X2Q2_9EURY</name>
<feature type="transmembrane region" description="Helical" evidence="10">
    <location>
        <begin position="195"/>
        <end position="219"/>
    </location>
</feature>
<dbReference type="RefSeq" id="WP_108383201.1">
    <property type="nucleotide sequence ID" value="NZ_CP028858.1"/>
</dbReference>
<keyword evidence="12" id="KW-1185">Reference proteome</keyword>
<keyword evidence="7" id="KW-0406">Ion transport</keyword>
<dbReference type="InterPro" id="IPR050222">
    <property type="entry name" value="MATE_MdtK"/>
</dbReference>
<evidence type="ECO:0000256" key="5">
    <source>
        <dbReference type="ARBA" id="ARBA00022692"/>
    </source>
</evidence>
<dbReference type="GO" id="GO:0015297">
    <property type="term" value="F:antiporter activity"/>
    <property type="evidence" value="ECO:0007669"/>
    <property type="project" value="UniProtKB-KW"/>
</dbReference>
<dbReference type="InterPro" id="IPR002528">
    <property type="entry name" value="MATE_fam"/>
</dbReference>
<protein>
    <recommendedName>
        <fullName evidence="9">Multidrug-efflux transporter</fullName>
    </recommendedName>
</protein>
<dbReference type="PIRSF" id="PIRSF006603">
    <property type="entry name" value="DinF"/>
    <property type="match status" value="1"/>
</dbReference>
<dbReference type="CDD" id="cd13137">
    <property type="entry name" value="MATE_NorM_like"/>
    <property type="match status" value="1"/>
</dbReference>
<dbReference type="InterPro" id="IPR048279">
    <property type="entry name" value="MdtK-like"/>
</dbReference>
<evidence type="ECO:0000256" key="7">
    <source>
        <dbReference type="ARBA" id="ARBA00023065"/>
    </source>
</evidence>
<dbReference type="PANTHER" id="PTHR43298">
    <property type="entry name" value="MULTIDRUG RESISTANCE PROTEIN NORM-RELATED"/>
    <property type="match status" value="1"/>
</dbReference>
<evidence type="ECO:0000256" key="10">
    <source>
        <dbReference type="SAM" id="Phobius"/>
    </source>
</evidence>
<feature type="transmembrane region" description="Helical" evidence="10">
    <location>
        <begin position="378"/>
        <end position="406"/>
    </location>
</feature>
<organism evidence="11 12">
    <name type="scientific">Halococcoides cellulosivorans</name>
    <dbReference type="NCBI Taxonomy" id="1679096"/>
    <lineage>
        <taxon>Archaea</taxon>
        <taxon>Methanobacteriati</taxon>
        <taxon>Methanobacteriota</taxon>
        <taxon>Stenosarchaea group</taxon>
        <taxon>Halobacteria</taxon>
        <taxon>Halobacteriales</taxon>
        <taxon>Haloarculaceae</taxon>
        <taxon>Halococcoides</taxon>
    </lineage>
</organism>
<evidence type="ECO:0000313" key="11">
    <source>
        <dbReference type="EMBL" id="AWB28078.1"/>
    </source>
</evidence>
<evidence type="ECO:0000256" key="8">
    <source>
        <dbReference type="ARBA" id="ARBA00023136"/>
    </source>
</evidence>
<evidence type="ECO:0000313" key="12">
    <source>
        <dbReference type="Proteomes" id="UP000244727"/>
    </source>
</evidence>
<reference evidence="11 12" key="1">
    <citation type="submission" date="2018-04" db="EMBL/GenBank/DDBJ databases">
        <title>Halococcoides cellulosivorans gen. nov., sp. nov., an extremely halophilic cellulose-utilizing haloarchaeon from hypersaline lakes.</title>
        <authorList>
            <person name="Sorokin D.Y."/>
            <person name="Toshchakov S.V."/>
            <person name="Samarov N.I."/>
            <person name="Korzhenkov A."/>
            <person name="Kublanov I.V."/>
        </authorList>
    </citation>
    <scope>NUCLEOTIDE SEQUENCE [LARGE SCALE GENOMIC DNA]</scope>
    <source>
        <strain evidence="11 12">HArcel1</strain>
    </source>
</reference>
<evidence type="ECO:0000256" key="9">
    <source>
        <dbReference type="ARBA" id="ARBA00031636"/>
    </source>
</evidence>
<evidence type="ECO:0000256" key="1">
    <source>
        <dbReference type="ARBA" id="ARBA00004651"/>
    </source>
</evidence>
<feature type="transmembrane region" description="Helical" evidence="10">
    <location>
        <begin position="225"/>
        <end position="244"/>
    </location>
</feature>
<feature type="transmembrane region" description="Helical" evidence="10">
    <location>
        <begin position="115"/>
        <end position="133"/>
    </location>
</feature>
<feature type="transmembrane region" description="Helical" evidence="10">
    <location>
        <begin position="439"/>
        <end position="460"/>
    </location>
</feature>
<feature type="transmembrane region" description="Helical" evidence="10">
    <location>
        <begin position="256"/>
        <end position="274"/>
    </location>
</feature>
<dbReference type="GeneID" id="36512911"/>
<evidence type="ECO:0000256" key="4">
    <source>
        <dbReference type="ARBA" id="ARBA00022475"/>
    </source>
</evidence>
<dbReference type="KEGG" id="harc:HARCEL1_10350"/>
<feature type="transmembrane region" description="Helical" evidence="10">
    <location>
        <begin position="350"/>
        <end position="372"/>
    </location>
</feature>
<keyword evidence="5 10" id="KW-0812">Transmembrane</keyword>
<evidence type="ECO:0000256" key="2">
    <source>
        <dbReference type="ARBA" id="ARBA00022448"/>
    </source>
</evidence>
<comment type="subcellular location">
    <subcellularLocation>
        <location evidence="1">Cell membrane</location>
        <topology evidence="1">Multi-pass membrane protein</topology>
    </subcellularLocation>
</comment>
<dbReference type="PANTHER" id="PTHR43298:SF2">
    <property type="entry name" value="FMN_FAD EXPORTER YEEO-RELATED"/>
    <property type="match status" value="1"/>
</dbReference>
<accession>A0A2R4X2Q2</accession>
<dbReference type="EMBL" id="CP028858">
    <property type="protein sequence ID" value="AWB28078.1"/>
    <property type="molecule type" value="Genomic_DNA"/>
</dbReference>
<dbReference type="GO" id="GO:0005886">
    <property type="term" value="C:plasma membrane"/>
    <property type="evidence" value="ECO:0007669"/>
    <property type="project" value="UniProtKB-SubCell"/>
</dbReference>
<feature type="transmembrane region" description="Helical" evidence="10">
    <location>
        <begin position="76"/>
        <end position="95"/>
    </location>
</feature>
<dbReference type="GO" id="GO:0006811">
    <property type="term" value="P:monoatomic ion transport"/>
    <property type="evidence" value="ECO:0007669"/>
    <property type="project" value="UniProtKB-KW"/>
</dbReference>
<evidence type="ECO:0000256" key="3">
    <source>
        <dbReference type="ARBA" id="ARBA00022449"/>
    </source>
</evidence>
<dbReference type="Pfam" id="PF01554">
    <property type="entry name" value="MatE"/>
    <property type="match status" value="2"/>
</dbReference>
<feature type="transmembrane region" description="Helical" evidence="10">
    <location>
        <begin position="413"/>
        <end position="433"/>
    </location>
</feature>
<keyword evidence="8 10" id="KW-0472">Membrane</keyword>
<keyword evidence="4" id="KW-1003">Cell membrane</keyword>
<evidence type="ECO:0000256" key="6">
    <source>
        <dbReference type="ARBA" id="ARBA00022989"/>
    </source>
</evidence>
<sequence length="478" mass="49088">MYRYANPVWLAIHLVGRALSRLGLIDAHRARRTTDLAWPRVVTGIARMSKNAADAAMVGIGVGSLAINGLGYAGPYWGLTFAVGGGLASGTIALVSQRFGADDPEALGEAVRASAVTVLVATIPLALVFGLFARPLIAVLGSDPTTIAYGASYLRVVALGVPFAGLSLIASRVLIGANDARTPMLIRTAGATLNVGLNAVLIFGLGPAPALGVVGAAGATVLANALVATTFAVGIALGWLPLIGALPVQVSPRGRYLLVGTIHDIVSIGTPAVGRNATWTVARFPMLAIVTLFGPATLTAYVVARRIWGLLNTPGWGFGLAASSLVGQHLGTDEEEQAAAYGREITIFSVGTYVVAAGLVALFARPIVGLFVERGDPAIPIAVALVYAACLAIVPQGVASAIAGALDATGDTVWPFISKAIGTIVVALPLAYLGAITPLGVLGLYLAFLAETVIPAAINYSRFATGKWRAISRQYRPD</sequence>
<dbReference type="GO" id="GO:0042910">
    <property type="term" value="F:xenobiotic transmembrane transporter activity"/>
    <property type="evidence" value="ECO:0007669"/>
    <property type="project" value="InterPro"/>
</dbReference>
<dbReference type="NCBIfam" id="TIGR00797">
    <property type="entry name" value="matE"/>
    <property type="match status" value="1"/>
</dbReference>
<feature type="transmembrane region" description="Helical" evidence="10">
    <location>
        <begin position="286"/>
        <end position="304"/>
    </location>
</feature>
<dbReference type="AlphaFoldDB" id="A0A2R4X2Q2"/>
<proteinExistence type="predicted"/>
<feature type="transmembrane region" description="Helical" evidence="10">
    <location>
        <begin position="153"/>
        <end position="175"/>
    </location>
</feature>
<dbReference type="Proteomes" id="UP000244727">
    <property type="component" value="Chromosome"/>
</dbReference>
<keyword evidence="6 10" id="KW-1133">Transmembrane helix</keyword>